<evidence type="ECO:0000256" key="5">
    <source>
        <dbReference type="PROSITE-ProRule" id="PRU00043"/>
    </source>
</evidence>
<keyword evidence="4" id="KW-0472">Membrane</keyword>
<evidence type="ECO:0000313" key="7">
    <source>
        <dbReference type="EMBL" id="KAH3768199.1"/>
    </source>
</evidence>
<comment type="subcellular location">
    <subcellularLocation>
        <location evidence="1">Membrane</location>
    </subcellularLocation>
</comment>
<comment type="caution">
    <text evidence="7">The sequence shown here is derived from an EMBL/GenBank/DDBJ whole genome shotgun (WGS) entry which is preliminary data.</text>
</comment>
<dbReference type="InterPro" id="IPR020894">
    <property type="entry name" value="Cadherin_CS"/>
</dbReference>
<dbReference type="PRINTS" id="PR00205">
    <property type="entry name" value="CADHERIN"/>
</dbReference>
<name>A0A9D4IC74_DREPO</name>
<evidence type="ECO:0000259" key="6">
    <source>
        <dbReference type="PROSITE" id="PS50268"/>
    </source>
</evidence>
<keyword evidence="8" id="KW-1185">Reference proteome</keyword>
<evidence type="ECO:0000313" key="8">
    <source>
        <dbReference type="Proteomes" id="UP000828390"/>
    </source>
</evidence>
<dbReference type="GO" id="GO:0007043">
    <property type="term" value="P:cell-cell junction assembly"/>
    <property type="evidence" value="ECO:0007669"/>
    <property type="project" value="TreeGrafter"/>
</dbReference>
<reference evidence="7" key="2">
    <citation type="submission" date="2020-11" db="EMBL/GenBank/DDBJ databases">
        <authorList>
            <person name="McCartney M.A."/>
            <person name="Auch B."/>
            <person name="Kono T."/>
            <person name="Mallez S."/>
            <person name="Becker A."/>
            <person name="Gohl D.M."/>
            <person name="Silverstein K.A.T."/>
            <person name="Koren S."/>
            <person name="Bechman K.B."/>
            <person name="Herman A."/>
            <person name="Abrahante J.E."/>
            <person name="Garbe J."/>
        </authorList>
    </citation>
    <scope>NUCLEOTIDE SEQUENCE</scope>
    <source>
        <strain evidence="7">Duluth1</strain>
        <tissue evidence="7">Whole animal</tissue>
    </source>
</reference>
<protein>
    <recommendedName>
        <fullName evidence="6">Cadherin domain-containing protein</fullName>
    </recommendedName>
</protein>
<sequence>MPRFPSSTLTGTATLIIFVDDVNDNAPELVYKGVPMVMELEDPPKFVILFSAIDRDTPQFGAPFRFALPPCEENPTCHGGVLDFTMQFDEDGDHGRGVGMVTAMKKFHRDQQKYHYLPIITSDMRGTNSPLSKTGTSTLTIEIGDMNNHPHADGHKDIFIYKYDFKVRKISKSLAPCCGKKGLNACAESVLPESLAPCCGKKGLNACAESVLPESLADDIVIGIVYAPDLDDWDVVDKHYFFKGPPDMAKYFRLASVNVCEG</sequence>
<dbReference type="GO" id="GO:0016339">
    <property type="term" value="P:calcium-dependent cell-cell adhesion via plasma membrane cell adhesion molecules"/>
    <property type="evidence" value="ECO:0007669"/>
    <property type="project" value="TreeGrafter"/>
</dbReference>
<dbReference type="EMBL" id="JAIWYP010000009">
    <property type="protein sequence ID" value="KAH3768199.1"/>
    <property type="molecule type" value="Genomic_DNA"/>
</dbReference>
<dbReference type="PROSITE" id="PS00232">
    <property type="entry name" value="CADHERIN_1"/>
    <property type="match status" value="1"/>
</dbReference>
<dbReference type="SMART" id="SM00112">
    <property type="entry name" value="CA"/>
    <property type="match status" value="1"/>
</dbReference>
<dbReference type="Gene3D" id="2.60.40.60">
    <property type="entry name" value="Cadherins"/>
    <property type="match status" value="1"/>
</dbReference>
<evidence type="ECO:0000256" key="3">
    <source>
        <dbReference type="ARBA" id="ARBA00022837"/>
    </source>
</evidence>
<dbReference type="GO" id="GO:0008013">
    <property type="term" value="F:beta-catenin binding"/>
    <property type="evidence" value="ECO:0007669"/>
    <property type="project" value="TreeGrafter"/>
</dbReference>
<dbReference type="AlphaFoldDB" id="A0A9D4IC74"/>
<dbReference type="Proteomes" id="UP000828390">
    <property type="component" value="Unassembled WGS sequence"/>
</dbReference>
<dbReference type="GO" id="GO:0007156">
    <property type="term" value="P:homophilic cell adhesion via plasma membrane adhesion molecules"/>
    <property type="evidence" value="ECO:0007669"/>
    <property type="project" value="InterPro"/>
</dbReference>
<dbReference type="GO" id="GO:0016342">
    <property type="term" value="C:catenin complex"/>
    <property type="evidence" value="ECO:0007669"/>
    <property type="project" value="TreeGrafter"/>
</dbReference>
<dbReference type="GO" id="GO:0000902">
    <property type="term" value="P:cell morphogenesis"/>
    <property type="evidence" value="ECO:0007669"/>
    <property type="project" value="TreeGrafter"/>
</dbReference>
<evidence type="ECO:0000256" key="1">
    <source>
        <dbReference type="ARBA" id="ARBA00004370"/>
    </source>
</evidence>
<dbReference type="InterPro" id="IPR015919">
    <property type="entry name" value="Cadherin-like_sf"/>
</dbReference>
<gene>
    <name evidence="7" type="ORF">DPMN_169411</name>
</gene>
<dbReference type="PANTHER" id="PTHR24027:SF432">
    <property type="entry name" value="EGF-LIKE DOMAIN-CONTAINING PROTEIN"/>
    <property type="match status" value="1"/>
</dbReference>
<dbReference type="GO" id="GO:0045296">
    <property type="term" value="F:cadherin binding"/>
    <property type="evidence" value="ECO:0007669"/>
    <property type="project" value="TreeGrafter"/>
</dbReference>
<dbReference type="InterPro" id="IPR002126">
    <property type="entry name" value="Cadherin-like_dom"/>
</dbReference>
<proteinExistence type="predicted"/>
<dbReference type="PROSITE" id="PS50268">
    <property type="entry name" value="CADHERIN_2"/>
    <property type="match status" value="1"/>
</dbReference>
<reference evidence="7" key="1">
    <citation type="journal article" date="2019" name="bioRxiv">
        <title>The Genome of the Zebra Mussel, Dreissena polymorpha: A Resource for Invasive Species Research.</title>
        <authorList>
            <person name="McCartney M.A."/>
            <person name="Auch B."/>
            <person name="Kono T."/>
            <person name="Mallez S."/>
            <person name="Zhang Y."/>
            <person name="Obille A."/>
            <person name="Becker A."/>
            <person name="Abrahante J.E."/>
            <person name="Garbe J."/>
            <person name="Badalamenti J.P."/>
            <person name="Herman A."/>
            <person name="Mangelson H."/>
            <person name="Liachko I."/>
            <person name="Sullivan S."/>
            <person name="Sone E.D."/>
            <person name="Koren S."/>
            <person name="Silverstein K.A.T."/>
            <person name="Beckman K.B."/>
            <person name="Gohl D.M."/>
        </authorList>
    </citation>
    <scope>NUCLEOTIDE SEQUENCE</scope>
    <source>
        <strain evidence="7">Duluth1</strain>
        <tissue evidence="7">Whole animal</tissue>
    </source>
</reference>
<dbReference type="GO" id="GO:0044331">
    <property type="term" value="P:cell-cell adhesion mediated by cadherin"/>
    <property type="evidence" value="ECO:0007669"/>
    <property type="project" value="TreeGrafter"/>
</dbReference>
<organism evidence="7 8">
    <name type="scientific">Dreissena polymorpha</name>
    <name type="common">Zebra mussel</name>
    <name type="synonym">Mytilus polymorpha</name>
    <dbReference type="NCBI Taxonomy" id="45954"/>
    <lineage>
        <taxon>Eukaryota</taxon>
        <taxon>Metazoa</taxon>
        <taxon>Spiralia</taxon>
        <taxon>Lophotrochozoa</taxon>
        <taxon>Mollusca</taxon>
        <taxon>Bivalvia</taxon>
        <taxon>Autobranchia</taxon>
        <taxon>Heteroconchia</taxon>
        <taxon>Euheterodonta</taxon>
        <taxon>Imparidentia</taxon>
        <taxon>Neoheterodontei</taxon>
        <taxon>Myida</taxon>
        <taxon>Dreissenoidea</taxon>
        <taxon>Dreissenidae</taxon>
        <taxon>Dreissena</taxon>
    </lineage>
</organism>
<dbReference type="CDD" id="cd11304">
    <property type="entry name" value="Cadherin_repeat"/>
    <property type="match status" value="1"/>
</dbReference>
<feature type="domain" description="Cadherin" evidence="6">
    <location>
        <begin position="37"/>
        <end position="159"/>
    </location>
</feature>
<dbReference type="GO" id="GO:0005509">
    <property type="term" value="F:calcium ion binding"/>
    <property type="evidence" value="ECO:0007669"/>
    <property type="project" value="UniProtKB-UniRule"/>
</dbReference>
<dbReference type="GO" id="GO:0034332">
    <property type="term" value="P:adherens junction organization"/>
    <property type="evidence" value="ECO:0007669"/>
    <property type="project" value="TreeGrafter"/>
</dbReference>
<dbReference type="GO" id="GO:0005912">
    <property type="term" value="C:adherens junction"/>
    <property type="evidence" value="ECO:0007669"/>
    <property type="project" value="TreeGrafter"/>
</dbReference>
<evidence type="ECO:0000256" key="4">
    <source>
        <dbReference type="ARBA" id="ARBA00023136"/>
    </source>
</evidence>
<dbReference type="PANTHER" id="PTHR24027">
    <property type="entry name" value="CADHERIN-23"/>
    <property type="match status" value="1"/>
</dbReference>
<accession>A0A9D4IC74</accession>
<evidence type="ECO:0000256" key="2">
    <source>
        <dbReference type="ARBA" id="ARBA00022737"/>
    </source>
</evidence>
<dbReference type="GO" id="GO:0016477">
    <property type="term" value="P:cell migration"/>
    <property type="evidence" value="ECO:0007669"/>
    <property type="project" value="TreeGrafter"/>
</dbReference>
<keyword evidence="3 5" id="KW-0106">Calcium</keyword>
<keyword evidence="2" id="KW-0677">Repeat</keyword>
<dbReference type="InterPro" id="IPR039808">
    <property type="entry name" value="Cadherin"/>
</dbReference>
<dbReference type="SUPFAM" id="SSF49313">
    <property type="entry name" value="Cadherin-like"/>
    <property type="match status" value="1"/>
</dbReference>